<dbReference type="OrthoDB" id="6512771at2759"/>
<evidence type="ECO:0000256" key="8">
    <source>
        <dbReference type="ARBA" id="ARBA00023163"/>
    </source>
</evidence>
<dbReference type="GO" id="GO:0000981">
    <property type="term" value="F:DNA-binding transcription factor activity, RNA polymerase II-specific"/>
    <property type="evidence" value="ECO:0007669"/>
    <property type="project" value="TreeGrafter"/>
</dbReference>
<dbReference type="CDD" id="cd06008">
    <property type="entry name" value="NF-X1-zinc-finger"/>
    <property type="match status" value="7"/>
</dbReference>
<dbReference type="InterPro" id="IPR001374">
    <property type="entry name" value="R3H_dom"/>
</dbReference>
<dbReference type="Gene3D" id="3.30.1370.50">
    <property type="entry name" value="R3H-like domain"/>
    <property type="match status" value="1"/>
</dbReference>
<dbReference type="EMBL" id="VYZN01000027">
    <property type="protein sequence ID" value="KAE9534909.1"/>
    <property type="molecule type" value="Genomic_DNA"/>
</dbReference>
<comment type="subcellular location">
    <subcellularLocation>
        <location evidence="1">Nucleus</location>
    </subcellularLocation>
</comment>
<evidence type="ECO:0000256" key="4">
    <source>
        <dbReference type="ARBA" id="ARBA00022737"/>
    </source>
</evidence>
<dbReference type="GO" id="GO:0005634">
    <property type="term" value="C:nucleus"/>
    <property type="evidence" value="ECO:0007669"/>
    <property type="project" value="UniProtKB-SubCell"/>
</dbReference>
<dbReference type="SUPFAM" id="SSF57850">
    <property type="entry name" value="RING/U-box"/>
    <property type="match status" value="1"/>
</dbReference>
<keyword evidence="9" id="KW-0539">Nucleus</keyword>
<dbReference type="PROSITE" id="PS50089">
    <property type="entry name" value="ZF_RING_2"/>
    <property type="match status" value="1"/>
</dbReference>
<accession>A0A6G0TL86</accession>
<name>A0A6G0TL86_APHGL</name>
<dbReference type="CDD" id="cd02643">
    <property type="entry name" value="R3H_NF-X1"/>
    <property type="match status" value="1"/>
</dbReference>
<feature type="region of interest" description="Disordered" evidence="11">
    <location>
        <begin position="59"/>
        <end position="84"/>
    </location>
</feature>
<evidence type="ECO:0000256" key="7">
    <source>
        <dbReference type="ARBA" id="ARBA00023015"/>
    </source>
</evidence>
<evidence type="ECO:0000256" key="9">
    <source>
        <dbReference type="ARBA" id="ARBA00023242"/>
    </source>
</evidence>
<feature type="region of interest" description="Disordered" evidence="11">
    <location>
        <begin position="1"/>
        <end position="36"/>
    </location>
</feature>
<organism evidence="14 15">
    <name type="scientific">Aphis glycines</name>
    <name type="common">Soybean aphid</name>
    <dbReference type="NCBI Taxonomy" id="307491"/>
    <lineage>
        <taxon>Eukaryota</taxon>
        <taxon>Metazoa</taxon>
        <taxon>Ecdysozoa</taxon>
        <taxon>Arthropoda</taxon>
        <taxon>Hexapoda</taxon>
        <taxon>Insecta</taxon>
        <taxon>Pterygota</taxon>
        <taxon>Neoptera</taxon>
        <taxon>Paraneoptera</taxon>
        <taxon>Hemiptera</taxon>
        <taxon>Sternorrhyncha</taxon>
        <taxon>Aphidomorpha</taxon>
        <taxon>Aphidoidea</taxon>
        <taxon>Aphididae</taxon>
        <taxon>Aphidini</taxon>
        <taxon>Aphis</taxon>
        <taxon>Aphis</taxon>
    </lineage>
</organism>
<protein>
    <submittedName>
        <fullName evidence="14">Uncharacterized protein</fullName>
    </submittedName>
</protein>
<evidence type="ECO:0000259" key="13">
    <source>
        <dbReference type="PROSITE" id="PS51061"/>
    </source>
</evidence>
<comment type="similarity">
    <text evidence="2">Belongs to the NFX1 family.</text>
</comment>
<evidence type="ECO:0000256" key="10">
    <source>
        <dbReference type="PROSITE-ProRule" id="PRU00175"/>
    </source>
</evidence>
<feature type="domain" description="RING-type" evidence="12">
    <location>
        <begin position="104"/>
        <end position="151"/>
    </location>
</feature>
<dbReference type="InterPro" id="IPR036867">
    <property type="entry name" value="R3H_dom_sf"/>
</dbReference>
<evidence type="ECO:0000256" key="11">
    <source>
        <dbReference type="SAM" id="MobiDB-lite"/>
    </source>
</evidence>
<dbReference type="InterPro" id="IPR034076">
    <property type="entry name" value="R3H_NF-X1"/>
</dbReference>
<keyword evidence="4" id="KW-0677">Repeat</keyword>
<dbReference type="SMART" id="SM00393">
    <property type="entry name" value="R3H"/>
    <property type="match status" value="1"/>
</dbReference>
<sequence length="1058" mass="117892">MPRTSSRKRNSRRIDSTVRVTSNLSPNAPEFVPNANDETTANQRENIVIQSMTFCGSSSASNSSGNSSNSTYEATSISSIPDTSKNKGQRDLLINLLNESKVDCVICYERAKNVEQIWNCRNCYQIMHLKCVIVWFVKSHRSAIWRCPACQCEVIGKPKYVCFCGTVPNPYHNNVDIPHSCGQVCGLQKKNPNLDYDDCHHKCTLLCHPGPCPQCVVQVLRSCGCGKKRVYVLCGQSTKVVCNNVCLKKLNCQIHECEKMCHADSCEPCNKGCPQNLTVSAEILANTNERFANAIYQYEVTPPDSVITEEELRILGLNPDEVFRTVPIYPTDPNNGIVVNHDDFYLDDSDLDEIVEHNVQFGRSDIFPMVIQYSHNHGVLSDNFLTSDDDDDDDDDDADAEEEIEEFEDEESSTPSEEDFDNDHISISTDSRSSPINVREPTPQPIMDSDQSINNSWDLNDDYSGGSLPDDTSYSEDSTSSSGSNIILYSNDTNSSGSTTSSPSSPTTMCYCGKSERQVPCTVENAMVMYYSCGSLCEKKLSCENHLCQKLCHVGQCEPCIALSVNTCPCGKRPLTEDELSSRTLCTQPVPTCDQPCGKPLECGPPENPHLCEQKCHEGPCVRCELKTKYVCKCGSRSKEIKCNSVTSELTCKKKCNKMMSCGKHRCMTVCCNAQEHICTRTCNGLLNCRIHRCDRVCHTGSCAMCYEASFEELYCRCGNSFITPPISCGTRPPLCTLPCSREHECGHPATHICHDEEECPPCIALTEKLCFGGHELRFAIPCHIKNVSCGMPCGIPLPCNRHTCAKPCHAPPCNTGPCRLPCNLPKLDCNHPCSKPCHSGPCPSIACKIMVSVSCICGNLTEVRICSDPKLVEYRLQVKAQSMSLLDNIVDSSPTIKSYKILECTTECAKLERNRRIALALQIRNPDLSPNVTPRYSDFMKEFAKRDAPFCNYVHEKLAELVTSAKQSKQNSRSHSFEVMRYEKRKLIHEYSEHFGCESVAYDAEPNRNVVATALKEKSWLPNYSVVEVVQRESGCPRVNPFASIQKRNTVILNKKF</sequence>
<dbReference type="Pfam" id="PF01424">
    <property type="entry name" value="R3H"/>
    <property type="match status" value="1"/>
</dbReference>
<feature type="compositionally biased region" description="Polar residues" evidence="11">
    <location>
        <begin position="71"/>
        <end position="83"/>
    </location>
</feature>
<feature type="domain" description="R3H" evidence="13">
    <location>
        <begin position="953"/>
        <end position="1017"/>
    </location>
</feature>
<dbReference type="PROSITE" id="PS51061">
    <property type="entry name" value="R3H"/>
    <property type="match status" value="1"/>
</dbReference>
<keyword evidence="8" id="KW-0804">Transcription</keyword>
<dbReference type="GO" id="GO:0008270">
    <property type="term" value="F:zinc ion binding"/>
    <property type="evidence" value="ECO:0007669"/>
    <property type="project" value="UniProtKB-KW"/>
</dbReference>
<dbReference type="PANTHER" id="PTHR12360:SF12">
    <property type="entry name" value="TRANSCRIPTIONAL REPRESSOR NF-X1"/>
    <property type="match status" value="1"/>
</dbReference>
<evidence type="ECO:0000256" key="6">
    <source>
        <dbReference type="ARBA" id="ARBA00022833"/>
    </source>
</evidence>
<feature type="compositionally biased region" description="Basic residues" evidence="11">
    <location>
        <begin position="1"/>
        <end position="11"/>
    </location>
</feature>
<dbReference type="InterPro" id="IPR001841">
    <property type="entry name" value="Znf_RING"/>
</dbReference>
<keyword evidence="15" id="KW-1185">Reference proteome</keyword>
<proteinExistence type="inferred from homology"/>
<evidence type="ECO:0000313" key="14">
    <source>
        <dbReference type="EMBL" id="KAE9534909.1"/>
    </source>
</evidence>
<evidence type="ECO:0000256" key="3">
    <source>
        <dbReference type="ARBA" id="ARBA00022723"/>
    </source>
</evidence>
<reference evidence="14 15" key="1">
    <citation type="submission" date="2019-08" db="EMBL/GenBank/DDBJ databases">
        <title>The genome of the soybean aphid Biotype 1, its phylome, world population structure and adaptation to the North American continent.</title>
        <authorList>
            <person name="Giordano R."/>
            <person name="Donthu R.K."/>
            <person name="Hernandez A.G."/>
            <person name="Wright C.L."/>
            <person name="Zimin A.V."/>
        </authorList>
    </citation>
    <scope>NUCLEOTIDE SEQUENCE [LARGE SCALE GENOMIC DNA]</scope>
    <source>
        <tissue evidence="14">Whole aphids</tissue>
    </source>
</reference>
<evidence type="ECO:0000259" key="12">
    <source>
        <dbReference type="PROSITE" id="PS50089"/>
    </source>
</evidence>
<evidence type="ECO:0000256" key="5">
    <source>
        <dbReference type="ARBA" id="ARBA00022771"/>
    </source>
</evidence>
<comment type="caution">
    <text evidence="14">The sequence shown here is derived from an EMBL/GenBank/DDBJ whole genome shotgun (WGS) entry which is preliminary data.</text>
</comment>
<dbReference type="AlphaFoldDB" id="A0A6G0TL86"/>
<dbReference type="GO" id="GO:0000122">
    <property type="term" value="P:negative regulation of transcription by RNA polymerase II"/>
    <property type="evidence" value="ECO:0007669"/>
    <property type="project" value="TreeGrafter"/>
</dbReference>
<dbReference type="Proteomes" id="UP000475862">
    <property type="component" value="Unassembled WGS sequence"/>
</dbReference>
<dbReference type="GO" id="GO:0000977">
    <property type="term" value="F:RNA polymerase II transcription regulatory region sequence-specific DNA binding"/>
    <property type="evidence" value="ECO:0007669"/>
    <property type="project" value="TreeGrafter"/>
</dbReference>
<feature type="compositionally biased region" description="Polar residues" evidence="11">
    <location>
        <begin position="425"/>
        <end position="436"/>
    </location>
</feature>
<keyword evidence="6" id="KW-0862">Zinc</keyword>
<evidence type="ECO:0000313" key="15">
    <source>
        <dbReference type="Proteomes" id="UP000475862"/>
    </source>
</evidence>
<keyword evidence="7" id="KW-0805">Transcription regulation</keyword>
<dbReference type="InterPro" id="IPR000967">
    <property type="entry name" value="Znf_NFX1"/>
</dbReference>
<feature type="region of interest" description="Disordered" evidence="11">
    <location>
        <begin position="382"/>
        <end position="506"/>
    </location>
</feature>
<feature type="compositionally biased region" description="Low complexity" evidence="11">
    <location>
        <begin position="59"/>
        <end position="70"/>
    </location>
</feature>
<feature type="compositionally biased region" description="Low complexity" evidence="11">
    <location>
        <begin position="471"/>
        <end position="506"/>
    </location>
</feature>
<feature type="compositionally biased region" description="Polar residues" evidence="11">
    <location>
        <begin position="449"/>
        <end position="458"/>
    </location>
</feature>
<evidence type="ECO:0000256" key="1">
    <source>
        <dbReference type="ARBA" id="ARBA00004123"/>
    </source>
</evidence>
<feature type="compositionally biased region" description="Acidic residues" evidence="11">
    <location>
        <begin position="387"/>
        <end position="421"/>
    </location>
</feature>
<dbReference type="SUPFAM" id="SSF82708">
    <property type="entry name" value="R3H domain"/>
    <property type="match status" value="1"/>
</dbReference>
<gene>
    <name evidence="14" type="ORF">AGLY_008201</name>
</gene>
<evidence type="ECO:0000256" key="2">
    <source>
        <dbReference type="ARBA" id="ARBA00007269"/>
    </source>
</evidence>
<dbReference type="PANTHER" id="PTHR12360">
    <property type="entry name" value="NUCLEAR TRANSCRIPTION FACTOR, X-BOX BINDING 1 NFX1"/>
    <property type="match status" value="1"/>
</dbReference>
<dbReference type="InterPro" id="IPR034078">
    <property type="entry name" value="NFX1_fam"/>
</dbReference>
<keyword evidence="5 10" id="KW-0863">Zinc-finger</keyword>
<keyword evidence="3" id="KW-0479">Metal-binding</keyword>
<dbReference type="SMART" id="SM00438">
    <property type="entry name" value="ZnF_NFX"/>
    <property type="match status" value="9"/>
</dbReference>